<dbReference type="RefSeq" id="WP_092205864.1">
    <property type="nucleotide sequence ID" value="NZ_FOVN01000001.1"/>
</dbReference>
<dbReference type="AlphaFoldDB" id="A0A1I4YUW2"/>
<dbReference type="Proteomes" id="UP000198705">
    <property type="component" value="Unassembled WGS sequence"/>
</dbReference>
<evidence type="ECO:0000313" key="4">
    <source>
        <dbReference type="Proteomes" id="UP000198705"/>
    </source>
</evidence>
<sequence>MNLKPTLMFCVCICVSYLASAQVINTGQLKITPNSVVYFQDEYTNTATGNHVSDGNLYLNNSFINHGLTSASNGTTYFKSDTNNFLNISGNSEVVNFHNLEINITPEGLKGVSVADNFLVQITNNLNLISGDMRLTGESQLVQEHSGLNNNTVVAGKLLLDQQGTVSPYQYDYWSSPVNNSGVFRFQGGKFDGVDSTINPFNPTQILFNSGSPYNGLPSVTDGSGNVTTALTINKRWLYKYARGTGSYAEWIALNSTSILNPGEGYTMKGPNASGANQNYVFYGAPNNGDYQFPISGGESILLGNPYPSALDADDFINDNIAVLNALHFWVDGGSTSHVLSDYLGGYAIRNLTGGTPPSIASPLIAGIGNSGTVTAPSQYVPIGKGFFIDATDSGTIVFKNSQRFFKLESSSRPQNSEKNLEDENQYIRIGYEDPEGFHRQLLLGFLPNSSADENYNSGYDALQYMSRADDLFFIIENNPSNRYAIQGVSRFSDTLEFPVGLIISESGSHHIMLDAVENFNHTIYLKDNLLETTYNLTEENFEINLPVGEYPSRYSIVFQPAETLSVPQKELDNTMVFYNGLEEIIVSNPNNLEITSIDIYNIIGQQLLSVSENIGSQPKITIPFTHSNGVYLVVLKTNNAQKSTKILKY</sequence>
<gene>
    <name evidence="3" type="ORF">SAMN04487989_101284</name>
</gene>
<dbReference type="OrthoDB" id="2582440at2"/>
<dbReference type="InterPro" id="IPR026444">
    <property type="entry name" value="Secre_tail"/>
</dbReference>
<feature type="signal peptide" evidence="2">
    <location>
        <begin position="1"/>
        <end position="21"/>
    </location>
</feature>
<proteinExistence type="predicted"/>
<keyword evidence="1 2" id="KW-0732">Signal</keyword>
<organism evidence="3 4">
    <name type="scientific">Bizionia echini</name>
    <dbReference type="NCBI Taxonomy" id="649333"/>
    <lineage>
        <taxon>Bacteria</taxon>
        <taxon>Pseudomonadati</taxon>
        <taxon>Bacteroidota</taxon>
        <taxon>Flavobacteriia</taxon>
        <taxon>Flavobacteriales</taxon>
        <taxon>Flavobacteriaceae</taxon>
        <taxon>Bizionia</taxon>
    </lineage>
</organism>
<evidence type="ECO:0000313" key="3">
    <source>
        <dbReference type="EMBL" id="SFN41420.1"/>
    </source>
</evidence>
<evidence type="ECO:0000256" key="1">
    <source>
        <dbReference type="ARBA" id="ARBA00022729"/>
    </source>
</evidence>
<accession>A0A1I4YUW2</accession>
<keyword evidence="4" id="KW-1185">Reference proteome</keyword>
<dbReference type="STRING" id="649333.SAMN04487989_101284"/>
<dbReference type="NCBIfam" id="TIGR04183">
    <property type="entry name" value="Por_Secre_tail"/>
    <property type="match status" value="1"/>
</dbReference>
<dbReference type="NCBIfam" id="NF033708">
    <property type="entry name" value="T9SS_Cterm_ChiA"/>
    <property type="match status" value="1"/>
</dbReference>
<name>A0A1I4YUW2_9FLAO</name>
<dbReference type="EMBL" id="FOVN01000001">
    <property type="protein sequence ID" value="SFN41420.1"/>
    <property type="molecule type" value="Genomic_DNA"/>
</dbReference>
<reference evidence="4" key="1">
    <citation type="submission" date="2016-10" db="EMBL/GenBank/DDBJ databases">
        <authorList>
            <person name="Varghese N."/>
            <person name="Submissions S."/>
        </authorList>
    </citation>
    <scope>NUCLEOTIDE SEQUENCE [LARGE SCALE GENOMIC DNA]</scope>
    <source>
        <strain evidence="4">DSM 23925</strain>
    </source>
</reference>
<evidence type="ECO:0000256" key="2">
    <source>
        <dbReference type="SAM" id="SignalP"/>
    </source>
</evidence>
<protein>
    <submittedName>
        <fullName evidence="3">Por secretion system C-terminal sorting domain-containing protein</fullName>
    </submittedName>
</protein>
<feature type="chain" id="PRO_5011555784" evidence="2">
    <location>
        <begin position="22"/>
        <end position="650"/>
    </location>
</feature>